<dbReference type="Proteomes" id="UP000480185">
    <property type="component" value="Unassembled WGS sequence"/>
</dbReference>
<evidence type="ECO:0000256" key="3">
    <source>
        <dbReference type="ARBA" id="ARBA00022692"/>
    </source>
</evidence>
<accession>A0A6G1X6K9</accession>
<feature type="transmembrane region" description="Helical" evidence="6">
    <location>
        <begin position="255"/>
        <end position="274"/>
    </location>
</feature>
<evidence type="ECO:0000313" key="8">
    <source>
        <dbReference type="EMBL" id="MRG86641.1"/>
    </source>
</evidence>
<dbReference type="OrthoDB" id="5338069at2"/>
<evidence type="ECO:0000256" key="5">
    <source>
        <dbReference type="ARBA" id="ARBA00023136"/>
    </source>
</evidence>
<feature type="transmembrane region" description="Helical" evidence="6">
    <location>
        <begin position="172"/>
        <end position="194"/>
    </location>
</feature>
<evidence type="ECO:0000256" key="6">
    <source>
        <dbReference type="SAM" id="Phobius"/>
    </source>
</evidence>
<dbReference type="PANTHER" id="PTHR23506:SF23">
    <property type="entry name" value="GH10249P"/>
    <property type="match status" value="1"/>
</dbReference>
<proteinExistence type="predicted"/>
<organism evidence="8 9">
    <name type="scientific">Salinibacillus xinjiangensis</name>
    <dbReference type="NCBI Taxonomy" id="1229268"/>
    <lineage>
        <taxon>Bacteria</taxon>
        <taxon>Bacillati</taxon>
        <taxon>Bacillota</taxon>
        <taxon>Bacilli</taxon>
        <taxon>Bacillales</taxon>
        <taxon>Bacillaceae</taxon>
        <taxon>Salinibacillus</taxon>
    </lineage>
</organism>
<feature type="transmembrane region" description="Helical" evidence="6">
    <location>
        <begin position="48"/>
        <end position="66"/>
    </location>
</feature>
<dbReference type="EMBL" id="WJNH01000005">
    <property type="protein sequence ID" value="MRG86641.1"/>
    <property type="molecule type" value="Genomic_DNA"/>
</dbReference>
<dbReference type="GO" id="GO:0022857">
    <property type="term" value="F:transmembrane transporter activity"/>
    <property type="evidence" value="ECO:0007669"/>
    <property type="project" value="InterPro"/>
</dbReference>
<comment type="subcellular location">
    <subcellularLocation>
        <location evidence="1">Cell membrane</location>
        <topology evidence="1">Multi-pass membrane protein</topology>
    </subcellularLocation>
</comment>
<feature type="transmembrane region" description="Helical" evidence="6">
    <location>
        <begin position="87"/>
        <end position="109"/>
    </location>
</feature>
<dbReference type="AlphaFoldDB" id="A0A6G1X6K9"/>
<sequence length="411" mass="45475">MNLNQKLEDIYFMMSAKKRVVGIALITAIAVMGDSMLFVVLPIYWQDFGLRALWQIGVLLSINRFIRLPINPLVGMFYQKFQLRTGVLIALGLTVLTTMSYGILQHFWLLVLMRALWGVAWSLLRLGGYLTVIDVANDQSRGQYVGLYNGLWGIGGLVGMLAGGLLVDQTSILFVTSLFGALGVLAIPAVWFLVPVSRRTDQEDNKETSTISKSKWVSKYVVMVLVTGVAMGFIVFGLFASTLSPLIERVYMNEWNLLQMTIGAATLAGIVQAIRWGWDPFVAPLIGKWLDASKTMLRILLIPLFGGGLLFIVLGNLQSLFILLIALLIFQLLSTMFVTTTDTLAASAAAQTDRVKIITAHTIVVDIGAALGPLISFIIIEFYSLTTVYYIAGMLLILLGVGWLYFYKRHI</sequence>
<keyword evidence="3 6" id="KW-0812">Transmembrane</keyword>
<gene>
    <name evidence="8" type="ORF">GH754_09915</name>
</gene>
<evidence type="ECO:0000313" key="9">
    <source>
        <dbReference type="Proteomes" id="UP000480185"/>
    </source>
</evidence>
<feature type="transmembrane region" description="Helical" evidence="6">
    <location>
        <begin position="20"/>
        <end position="42"/>
    </location>
</feature>
<reference evidence="8 9" key="1">
    <citation type="submission" date="2019-11" db="EMBL/GenBank/DDBJ databases">
        <authorList>
            <person name="Li J."/>
        </authorList>
    </citation>
    <scope>NUCLEOTIDE SEQUENCE [LARGE SCALE GENOMIC DNA]</scope>
    <source>
        <strain evidence="8 9">J4</strain>
    </source>
</reference>
<name>A0A6G1X6K9_9BACI</name>
<evidence type="ECO:0000256" key="4">
    <source>
        <dbReference type="ARBA" id="ARBA00022989"/>
    </source>
</evidence>
<feature type="domain" description="Major facilitator superfamily (MFS) profile" evidence="7">
    <location>
        <begin position="19"/>
        <end position="411"/>
    </location>
</feature>
<evidence type="ECO:0000256" key="1">
    <source>
        <dbReference type="ARBA" id="ARBA00004651"/>
    </source>
</evidence>
<protein>
    <submittedName>
        <fullName evidence="8">MFS transporter</fullName>
    </submittedName>
</protein>
<dbReference type="PANTHER" id="PTHR23506">
    <property type="entry name" value="GH10249P"/>
    <property type="match status" value="1"/>
</dbReference>
<dbReference type="InterPro" id="IPR020846">
    <property type="entry name" value="MFS_dom"/>
</dbReference>
<feature type="transmembrane region" description="Helical" evidence="6">
    <location>
        <begin position="145"/>
        <end position="166"/>
    </location>
</feature>
<dbReference type="InterPro" id="IPR036259">
    <property type="entry name" value="MFS_trans_sf"/>
</dbReference>
<feature type="transmembrane region" description="Helical" evidence="6">
    <location>
        <begin position="220"/>
        <end position="243"/>
    </location>
</feature>
<keyword evidence="9" id="KW-1185">Reference proteome</keyword>
<feature type="transmembrane region" description="Helical" evidence="6">
    <location>
        <begin position="295"/>
        <end position="314"/>
    </location>
</feature>
<dbReference type="SUPFAM" id="SSF103473">
    <property type="entry name" value="MFS general substrate transporter"/>
    <property type="match status" value="1"/>
</dbReference>
<feature type="transmembrane region" description="Helical" evidence="6">
    <location>
        <begin position="388"/>
        <end position="407"/>
    </location>
</feature>
<dbReference type="InterPro" id="IPR050930">
    <property type="entry name" value="MFS_Vesicular_Transporter"/>
</dbReference>
<dbReference type="Pfam" id="PF07690">
    <property type="entry name" value="MFS_1"/>
    <property type="match status" value="1"/>
</dbReference>
<dbReference type="InterPro" id="IPR011701">
    <property type="entry name" value="MFS"/>
</dbReference>
<evidence type="ECO:0000256" key="2">
    <source>
        <dbReference type="ARBA" id="ARBA00022448"/>
    </source>
</evidence>
<dbReference type="GO" id="GO:0005886">
    <property type="term" value="C:plasma membrane"/>
    <property type="evidence" value="ECO:0007669"/>
    <property type="project" value="UniProtKB-SubCell"/>
</dbReference>
<feature type="transmembrane region" description="Helical" evidence="6">
    <location>
        <begin position="357"/>
        <end position="382"/>
    </location>
</feature>
<dbReference type="PROSITE" id="PS50850">
    <property type="entry name" value="MFS"/>
    <property type="match status" value="1"/>
</dbReference>
<keyword evidence="5 6" id="KW-0472">Membrane</keyword>
<dbReference type="Gene3D" id="1.20.1250.20">
    <property type="entry name" value="MFS general substrate transporter like domains"/>
    <property type="match status" value="1"/>
</dbReference>
<comment type="caution">
    <text evidence="8">The sequence shown here is derived from an EMBL/GenBank/DDBJ whole genome shotgun (WGS) entry which is preliminary data.</text>
</comment>
<feature type="transmembrane region" description="Helical" evidence="6">
    <location>
        <begin position="115"/>
        <end position="133"/>
    </location>
</feature>
<evidence type="ECO:0000259" key="7">
    <source>
        <dbReference type="PROSITE" id="PS50850"/>
    </source>
</evidence>
<feature type="transmembrane region" description="Helical" evidence="6">
    <location>
        <begin position="320"/>
        <end position="345"/>
    </location>
</feature>
<keyword evidence="4 6" id="KW-1133">Transmembrane helix</keyword>
<keyword evidence="2" id="KW-0813">Transport</keyword>